<dbReference type="Gene3D" id="3.40.50.1220">
    <property type="entry name" value="TPP-binding domain"/>
    <property type="match status" value="1"/>
</dbReference>
<dbReference type="Proteomes" id="UP000054342">
    <property type="component" value="Unassembled WGS sequence"/>
</dbReference>
<evidence type="ECO:0000256" key="2">
    <source>
        <dbReference type="ARBA" id="ARBA00022679"/>
    </source>
</evidence>
<dbReference type="HOGENOM" id="CLU_587973_0_0_1"/>
<dbReference type="EMBL" id="KN847322">
    <property type="protein sequence ID" value="KIW51167.1"/>
    <property type="molecule type" value="Genomic_DNA"/>
</dbReference>
<dbReference type="InterPro" id="IPR003000">
    <property type="entry name" value="Sirtuin"/>
</dbReference>
<evidence type="ECO:0000259" key="5">
    <source>
        <dbReference type="PROSITE" id="PS50305"/>
    </source>
</evidence>
<feature type="active site" description="Proton acceptor" evidence="4">
    <location>
        <position position="323"/>
    </location>
</feature>
<feature type="domain" description="Deacetylase sirtuin-type" evidence="5">
    <location>
        <begin position="178"/>
        <end position="460"/>
    </location>
</feature>
<sequence length="465" mass="52795">MVRRPCLYPNCLKSTRRREKHDNLPHYKCLGCQAVAPRTLQWQHRHPFTTQPLTRPPTPSICRNKPKPCWCSRCPTQERKNLVRHKKTPHYICETCDSEGGTRVFIGEAIAHRHERLRLGHIVFRLREGDRTEHTPSKSVNASPDNPAHRLNVCLQPRLNDHTTVNGPQASVELSRTRGPGRPSLEELAATLRESQRIVCVAGAGISTSAGIPDFRSAQGLFVRLEMEHGLAEGSGKEILSASVYEHESTTAALHSFVRNFIELVDAARPTPFHHFLDRIAAKGKLQRLFTMNIDDLDVSIPNLTTERPLPLHGPWPKTIQLHGTISKMECTKCHRISNLDRALFVGPSMPLCPRCSRQTRKHGLRPRFTLYDESVRDDFAIGNAEQEDIKSRPDLVLVVGTSLQIPSVTRLIHKFGHFAKLLWINIEPPPELPFGFDYIYRAPCDDFARWISTEFDKNERSSQS</sequence>
<dbReference type="SUPFAM" id="SSF52467">
    <property type="entry name" value="DHS-like NAD/FAD-binding domain"/>
    <property type="match status" value="1"/>
</dbReference>
<dbReference type="GO" id="GO:0000122">
    <property type="term" value="P:negative regulation of transcription by RNA polymerase II"/>
    <property type="evidence" value="ECO:0007669"/>
    <property type="project" value="TreeGrafter"/>
</dbReference>
<evidence type="ECO:0000313" key="6">
    <source>
        <dbReference type="EMBL" id="KIW51167.1"/>
    </source>
</evidence>
<dbReference type="GO" id="GO:0046872">
    <property type="term" value="F:metal ion binding"/>
    <property type="evidence" value="ECO:0007669"/>
    <property type="project" value="UniProtKB-KW"/>
</dbReference>
<dbReference type="GeneID" id="25331822"/>
<accession>A0A0D2CMR4</accession>
<feature type="binding site" evidence="4">
    <location>
        <position position="356"/>
    </location>
    <ligand>
        <name>Zn(2+)</name>
        <dbReference type="ChEBI" id="CHEBI:29105"/>
    </ligand>
</feature>
<comment type="similarity">
    <text evidence="1">Belongs to the sirtuin family. Class I subfamily.</text>
</comment>
<dbReference type="AlphaFoldDB" id="A0A0D2CMR4"/>
<organism evidence="6 7">
    <name type="scientific">Exophiala xenobiotica</name>
    <dbReference type="NCBI Taxonomy" id="348802"/>
    <lineage>
        <taxon>Eukaryota</taxon>
        <taxon>Fungi</taxon>
        <taxon>Dikarya</taxon>
        <taxon>Ascomycota</taxon>
        <taxon>Pezizomycotina</taxon>
        <taxon>Eurotiomycetes</taxon>
        <taxon>Chaetothyriomycetidae</taxon>
        <taxon>Chaetothyriales</taxon>
        <taxon>Herpotrichiellaceae</taxon>
        <taxon>Exophiala</taxon>
    </lineage>
</organism>
<dbReference type="Pfam" id="PF02146">
    <property type="entry name" value="SIR2"/>
    <property type="match status" value="1"/>
</dbReference>
<proteinExistence type="inferred from homology"/>
<keyword evidence="3" id="KW-0520">NAD</keyword>
<dbReference type="Gene3D" id="3.30.1600.10">
    <property type="entry name" value="SIR2/SIRT2 'Small Domain"/>
    <property type="match status" value="1"/>
</dbReference>
<evidence type="ECO:0000256" key="1">
    <source>
        <dbReference type="ARBA" id="ARBA00006924"/>
    </source>
</evidence>
<dbReference type="InterPro" id="IPR026590">
    <property type="entry name" value="Ssirtuin_cat_dom"/>
</dbReference>
<dbReference type="STRING" id="348802.A0A0D2CMR4"/>
<dbReference type="GO" id="GO:0070403">
    <property type="term" value="F:NAD+ binding"/>
    <property type="evidence" value="ECO:0007669"/>
    <property type="project" value="InterPro"/>
</dbReference>
<gene>
    <name evidence="6" type="ORF">PV05_09914</name>
</gene>
<dbReference type="PROSITE" id="PS50305">
    <property type="entry name" value="SIRTUIN"/>
    <property type="match status" value="1"/>
</dbReference>
<dbReference type="GO" id="GO:0017136">
    <property type="term" value="F:histone deacetylase activity, NAD-dependent"/>
    <property type="evidence" value="ECO:0007669"/>
    <property type="project" value="TreeGrafter"/>
</dbReference>
<dbReference type="PANTHER" id="PTHR11085:SF15">
    <property type="entry name" value="NAD-DEPENDENT HISTONE DEACETYLASE HST4"/>
    <property type="match status" value="1"/>
</dbReference>
<keyword evidence="4" id="KW-0862">Zinc</keyword>
<dbReference type="GO" id="GO:0031508">
    <property type="term" value="P:pericentric heterochromatin formation"/>
    <property type="evidence" value="ECO:0007669"/>
    <property type="project" value="TreeGrafter"/>
</dbReference>
<feature type="binding site" evidence="4">
    <location>
        <position position="353"/>
    </location>
    <ligand>
        <name>Zn(2+)</name>
        <dbReference type="ChEBI" id="CHEBI:29105"/>
    </ligand>
</feature>
<protein>
    <recommendedName>
        <fullName evidence="5">Deacetylase sirtuin-type domain-containing protein</fullName>
    </recommendedName>
</protein>
<dbReference type="GO" id="GO:1990414">
    <property type="term" value="P:replication-born double-strand break repair via sister chromatid exchange"/>
    <property type="evidence" value="ECO:0007669"/>
    <property type="project" value="TreeGrafter"/>
</dbReference>
<evidence type="ECO:0000256" key="4">
    <source>
        <dbReference type="PROSITE-ProRule" id="PRU00236"/>
    </source>
</evidence>
<name>A0A0D2CMR4_9EURO</name>
<evidence type="ECO:0000256" key="3">
    <source>
        <dbReference type="ARBA" id="ARBA00023027"/>
    </source>
</evidence>
<feature type="binding site" evidence="4">
    <location>
        <position position="331"/>
    </location>
    <ligand>
        <name>Zn(2+)</name>
        <dbReference type="ChEBI" id="CHEBI:29105"/>
    </ligand>
</feature>
<keyword evidence="7" id="KW-1185">Reference proteome</keyword>
<keyword evidence="4" id="KW-0479">Metal-binding</keyword>
<dbReference type="RefSeq" id="XP_013311751.1">
    <property type="nucleotide sequence ID" value="XM_013456297.1"/>
</dbReference>
<dbReference type="GO" id="GO:0006282">
    <property type="term" value="P:regulation of DNA repair"/>
    <property type="evidence" value="ECO:0007669"/>
    <property type="project" value="TreeGrafter"/>
</dbReference>
<reference evidence="6 7" key="1">
    <citation type="submission" date="2015-01" db="EMBL/GenBank/DDBJ databases">
        <title>The Genome Sequence of Exophiala xenobiotica CBS118157.</title>
        <authorList>
            <consortium name="The Broad Institute Genomics Platform"/>
            <person name="Cuomo C."/>
            <person name="de Hoog S."/>
            <person name="Gorbushina A."/>
            <person name="Stielow B."/>
            <person name="Teixiera M."/>
            <person name="Abouelleil A."/>
            <person name="Chapman S.B."/>
            <person name="Priest M."/>
            <person name="Young S.K."/>
            <person name="Wortman J."/>
            <person name="Nusbaum C."/>
            <person name="Birren B."/>
        </authorList>
    </citation>
    <scope>NUCLEOTIDE SEQUENCE [LARGE SCALE GENOMIC DNA]</scope>
    <source>
        <strain evidence="6 7">CBS 118157</strain>
    </source>
</reference>
<dbReference type="InterPro" id="IPR050134">
    <property type="entry name" value="NAD-dep_sirtuin_deacylases"/>
</dbReference>
<dbReference type="PANTHER" id="PTHR11085">
    <property type="entry name" value="NAD-DEPENDENT PROTEIN DEACYLASE SIRTUIN-5, MITOCHONDRIAL-RELATED"/>
    <property type="match status" value="1"/>
</dbReference>
<dbReference type="GO" id="GO:0005634">
    <property type="term" value="C:nucleus"/>
    <property type="evidence" value="ECO:0007669"/>
    <property type="project" value="TreeGrafter"/>
</dbReference>
<dbReference type="InterPro" id="IPR029035">
    <property type="entry name" value="DHS-like_NAD/FAD-binding_dom"/>
</dbReference>
<keyword evidence="2" id="KW-0808">Transferase</keyword>
<evidence type="ECO:0000313" key="7">
    <source>
        <dbReference type="Proteomes" id="UP000054342"/>
    </source>
</evidence>
<dbReference type="GO" id="GO:0031934">
    <property type="term" value="C:mating-type region heterochromatin"/>
    <property type="evidence" value="ECO:0007669"/>
    <property type="project" value="TreeGrafter"/>
</dbReference>
<feature type="binding site" evidence="4">
    <location>
        <position position="334"/>
    </location>
    <ligand>
        <name>Zn(2+)</name>
        <dbReference type="ChEBI" id="CHEBI:29105"/>
    </ligand>
</feature>
<dbReference type="OrthoDB" id="2919105at2759"/>
<dbReference type="InterPro" id="IPR026591">
    <property type="entry name" value="Sirtuin_cat_small_dom_sf"/>
</dbReference>